<comment type="caution">
    <text evidence="2">The sequence shown here is derived from an EMBL/GenBank/DDBJ whole genome shotgun (WGS) entry which is preliminary data.</text>
</comment>
<name>A0A9P3PGP0_LYOSH</name>
<dbReference type="AlphaFoldDB" id="A0A9P3PGP0"/>
<protein>
    <submittedName>
        <fullName evidence="2">Uncharacterized protein</fullName>
    </submittedName>
</protein>
<gene>
    <name evidence="2" type="ORF">LshimejAT787_0206790</name>
</gene>
<feature type="region of interest" description="Disordered" evidence="1">
    <location>
        <begin position="94"/>
        <end position="169"/>
    </location>
</feature>
<organism evidence="2 3">
    <name type="scientific">Lyophyllum shimeji</name>
    <name type="common">Hon-shimeji</name>
    <name type="synonym">Tricholoma shimeji</name>
    <dbReference type="NCBI Taxonomy" id="47721"/>
    <lineage>
        <taxon>Eukaryota</taxon>
        <taxon>Fungi</taxon>
        <taxon>Dikarya</taxon>
        <taxon>Basidiomycota</taxon>
        <taxon>Agaricomycotina</taxon>
        <taxon>Agaricomycetes</taxon>
        <taxon>Agaricomycetidae</taxon>
        <taxon>Agaricales</taxon>
        <taxon>Tricholomatineae</taxon>
        <taxon>Lyophyllaceae</taxon>
        <taxon>Lyophyllum</taxon>
    </lineage>
</organism>
<dbReference type="EMBL" id="BRPK01000002">
    <property type="protein sequence ID" value="GLB35114.1"/>
    <property type="molecule type" value="Genomic_DNA"/>
</dbReference>
<keyword evidence="3" id="KW-1185">Reference proteome</keyword>
<feature type="compositionally biased region" description="Basic residues" evidence="1">
    <location>
        <begin position="153"/>
        <end position="169"/>
    </location>
</feature>
<dbReference type="OrthoDB" id="3029761at2759"/>
<evidence type="ECO:0000313" key="2">
    <source>
        <dbReference type="EMBL" id="GLB35114.1"/>
    </source>
</evidence>
<dbReference type="Proteomes" id="UP001063166">
    <property type="component" value="Unassembled WGS sequence"/>
</dbReference>
<evidence type="ECO:0000313" key="3">
    <source>
        <dbReference type="Proteomes" id="UP001063166"/>
    </source>
</evidence>
<feature type="compositionally biased region" description="Basic and acidic residues" evidence="1">
    <location>
        <begin position="133"/>
        <end position="152"/>
    </location>
</feature>
<proteinExistence type="predicted"/>
<accession>A0A9P3PGP0</accession>
<reference evidence="2" key="1">
    <citation type="submission" date="2022-07" db="EMBL/GenBank/DDBJ databases">
        <title>The genome of Lyophyllum shimeji provides insight into the initial evolution of ectomycorrhizal fungal genome.</title>
        <authorList>
            <person name="Kobayashi Y."/>
            <person name="Shibata T."/>
            <person name="Hirakawa H."/>
            <person name="Shigenobu S."/>
            <person name="Nishiyama T."/>
            <person name="Yamada A."/>
            <person name="Hasebe M."/>
            <person name="Kawaguchi M."/>
        </authorList>
    </citation>
    <scope>NUCLEOTIDE SEQUENCE</scope>
    <source>
        <strain evidence="2">AT787</strain>
    </source>
</reference>
<evidence type="ECO:0000256" key="1">
    <source>
        <dbReference type="SAM" id="MobiDB-lite"/>
    </source>
</evidence>
<sequence>MPYQHPAPLTVPRRDELPVYPSASWGLPPVDDDLVFPITSLPELYFPPSPSDTSSTSSTDLSSPQSVHVVCNAPLVAPIPLPYHSPRFLQFDLPDIDQDLSHPPYTRRSSKRKRASDDLPDQDGQAVSKKRPLRSEHEARSHFHRRLSDKTSLRHHTTHSKRSRMHSHT</sequence>